<dbReference type="InterPro" id="IPR036754">
    <property type="entry name" value="YbaK/aa-tRNA-synt-asso_dom_sf"/>
</dbReference>
<organism evidence="3 4">
    <name type="scientific">Tardiphaga robiniae</name>
    <dbReference type="NCBI Taxonomy" id="943830"/>
    <lineage>
        <taxon>Bacteria</taxon>
        <taxon>Pseudomonadati</taxon>
        <taxon>Pseudomonadota</taxon>
        <taxon>Alphaproteobacteria</taxon>
        <taxon>Hyphomicrobiales</taxon>
        <taxon>Nitrobacteraceae</taxon>
        <taxon>Tardiphaga</taxon>
    </lineage>
</organism>
<dbReference type="KEGG" id="trb:HB776_25445"/>
<dbReference type="SUPFAM" id="SSF55826">
    <property type="entry name" value="YbaK/ProRS associated domain"/>
    <property type="match status" value="1"/>
</dbReference>
<reference evidence="4" key="1">
    <citation type="journal article" date="2020" name="Mol. Plant Microbe">
        <title>Rhizobial microsymbionts of the narrowly endemic Oxytropis species growing in Kamchatka are characterized by significant genetic diversity and possess a set of genes that are associated with T3SS and T6SS secretion systems and can affect the development of symbiosis.</title>
        <authorList>
            <person name="Safronova V."/>
            <person name="Guro P."/>
            <person name="Sazanova A."/>
            <person name="Kuznetsova I."/>
            <person name="Belimov A."/>
            <person name="Yakubov V."/>
            <person name="Chirak E."/>
            <person name="Afonin A."/>
            <person name="Gogolev Y."/>
            <person name="Andronov E."/>
            <person name="Tikhonovich I."/>
        </authorList>
    </citation>
    <scope>NUCLEOTIDE SEQUENCE [LARGE SCALE GENOMIC DNA]</scope>
    <source>
        <strain evidence="4">581</strain>
    </source>
</reference>
<evidence type="ECO:0000313" key="4">
    <source>
        <dbReference type="Proteomes" id="UP000515291"/>
    </source>
</evidence>
<dbReference type="InterPro" id="IPR007214">
    <property type="entry name" value="YbaK/aa-tRNA-synth-assoc-dom"/>
</dbReference>
<comment type="similarity">
    <text evidence="1">Belongs to the PRORSD1 family.</text>
</comment>
<feature type="domain" description="YbaK/aminoacyl-tRNA synthetase-associated" evidence="2">
    <location>
        <begin position="25"/>
        <end position="148"/>
    </location>
</feature>
<evidence type="ECO:0000313" key="3">
    <source>
        <dbReference type="EMBL" id="QND74168.1"/>
    </source>
</evidence>
<dbReference type="PANTHER" id="PTHR31423:SF3">
    <property type="entry name" value="PROLYL-TRNA SYNTHETASE ASSOCIATED DOMAIN-CONTAINING PROTEIN 1-RELATED"/>
    <property type="match status" value="1"/>
</dbReference>
<dbReference type="EMBL" id="CP050292">
    <property type="protein sequence ID" value="QND74168.1"/>
    <property type="molecule type" value="Genomic_DNA"/>
</dbReference>
<keyword evidence="3" id="KW-0030">Aminoacyl-tRNA synthetase</keyword>
<dbReference type="InterPro" id="IPR040285">
    <property type="entry name" value="ProX/PRXD1"/>
</dbReference>
<evidence type="ECO:0000256" key="1">
    <source>
        <dbReference type="ARBA" id="ARBA00010201"/>
    </source>
</evidence>
<dbReference type="AlphaFoldDB" id="A0A7G6U586"/>
<accession>A0A7G6U586</accession>
<sequence length="171" mass="18465">MSIERSDEILQYLKDKSIVVETFEHPPVHTVEESRALRGDVPGIHTKNLFLRDGKKRFFLFVTDEAATVHLKSLAKTIGAKGGLSFGSAEALKELLGIEPGSVSILALYNDANQAVTPVIDARLRSAERINCHPIINSRTTSLSVGALDAFLAAIGREAQFATPEEPPSAG</sequence>
<dbReference type="PANTHER" id="PTHR31423">
    <property type="entry name" value="YBAK DOMAIN-CONTAINING PROTEIN"/>
    <property type="match status" value="1"/>
</dbReference>
<dbReference type="GO" id="GO:0004812">
    <property type="term" value="F:aminoacyl-tRNA ligase activity"/>
    <property type="evidence" value="ECO:0007669"/>
    <property type="project" value="UniProtKB-KW"/>
</dbReference>
<proteinExistence type="inferred from homology"/>
<dbReference type="FunFam" id="3.90.960.10:FF:000005">
    <property type="entry name" value="Putative prolyl-tRNA synthetase"/>
    <property type="match status" value="1"/>
</dbReference>
<dbReference type="CDD" id="cd04335">
    <property type="entry name" value="PrdX_deacylase"/>
    <property type="match status" value="1"/>
</dbReference>
<protein>
    <submittedName>
        <fullName evidence="3">Prolyl-tRNA synthetase associated domain-containing protein</fullName>
    </submittedName>
</protein>
<name>A0A7G6U586_9BRAD</name>
<evidence type="ECO:0000259" key="2">
    <source>
        <dbReference type="Pfam" id="PF04073"/>
    </source>
</evidence>
<dbReference type="Pfam" id="PF04073">
    <property type="entry name" value="tRNA_edit"/>
    <property type="match status" value="1"/>
</dbReference>
<dbReference type="RefSeq" id="WP_184512747.1">
    <property type="nucleotide sequence ID" value="NZ_CP050292.1"/>
</dbReference>
<dbReference type="Proteomes" id="UP000515291">
    <property type="component" value="Chromosome"/>
</dbReference>
<dbReference type="GO" id="GO:0002161">
    <property type="term" value="F:aminoacyl-tRNA deacylase activity"/>
    <property type="evidence" value="ECO:0007669"/>
    <property type="project" value="InterPro"/>
</dbReference>
<dbReference type="Gene3D" id="3.90.960.10">
    <property type="entry name" value="YbaK/aminoacyl-tRNA synthetase-associated domain"/>
    <property type="match status" value="1"/>
</dbReference>
<gene>
    <name evidence="3" type="ORF">HB776_25445</name>
</gene>
<keyword evidence="3" id="KW-0436">Ligase</keyword>